<protein>
    <submittedName>
        <fullName evidence="3">Uncharacterized protein</fullName>
    </submittedName>
</protein>
<sequence length="325" mass="36001">MIIMRNCHELVKNHCTYLLLIVFQICLVNSLCQSYPSFRCCPDSVWDDEQNKCVGCQTGYLGPNCAKVCSPPNYGKRCQFTCTCKGAETCHPSFGCVLPTTTITIPTIATSVKTTTEENIENTRNTGTTKSGIKAAFVTRETTVTANVAIDIIFTSSLQNQKFMETSNLHNDTSYIDTSILVGILMLCGLFVVLFAVFVGTQVRNKCFKRNNSTSQSSYGVYLKPYNLYNADQSLESEILPQVNINLRNTDSLYTVVDNYHVHASNKLIDPHPCQSNINVNLQAEEGSEQNKTWPKYIEVVASPTNSTCCDPGAEFSSATYVPMT</sequence>
<evidence type="ECO:0000256" key="1">
    <source>
        <dbReference type="SAM" id="Phobius"/>
    </source>
</evidence>
<dbReference type="Proteomes" id="UP000005408">
    <property type="component" value="Unassembled WGS sequence"/>
</dbReference>
<feature type="transmembrane region" description="Helical" evidence="1">
    <location>
        <begin position="180"/>
        <end position="200"/>
    </location>
</feature>
<evidence type="ECO:0000313" key="3">
    <source>
        <dbReference type="EnsemblMetazoa" id="G15614.1:cds"/>
    </source>
</evidence>
<proteinExistence type="predicted"/>
<organism evidence="3 4">
    <name type="scientific">Magallana gigas</name>
    <name type="common">Pacific oyster</name>
    <name type="synonym">Crassostrea gigas</name>
    <dbReference type="NCBI Taxonomy" id="29159"/>
    <lineage>
        <taxon>Eukaryota</taxon>
        <taxon>Metazoa</taxon>
        <taxon>Spiralia</taxon>
        <taxon>Lophotrochozoa</taxon>
        <taxon>Mollusca</taxon>
        <taxon>Bivalvia</taxon>
        <taxon>Autobranchia</taxon>
        <taxon>Pteriomorphia</taxon>
        <taxon>Ostreida</taxon>
        <taxon>Ostreoidea</taxon>
        <taxon>Ostreidae</taxon>
        <taxon>Magallana</taxon>
    </lineage>
</organism>
<keyword evidence="4" id="KW-1185">Reference proteome</keyword>
<dbReference type="Gene3D" id="2.170.300.10">
    <property type="entry name" value="Tie2 ligand-binding domain superfamily"/>
    <property type="match status" value="1"/>
</dbReference>
<evidence type="ECO:0000256" key="2">
    <source>
        <dbReference type="SAM" id="SignalP"/>
    </source>
</evidence>
<keyword evidence="1" id="KW-0812">Transmembrane</keyword>
<feature type="chain" id="PRO_5036443930" evidence="2">
    <location>
        <begin position="35"/>
        <end position="325"/>
    </location>
</feature>
<keyword evidence="1" id="KW-1133">Transmembrane helix</keyword>
<evidence type="ECO:0000313" key="4">
    <source>
        <dbReference type="Proteomes" id="UP000005408"/>
    </source>
</evidence>
<dbReference type="EnsemblMetazoa" id="G15614.1">
    <property type="protein sequence ID" value="G15614.1:cds"/>
    <property type="gene ID" value="G15614"/>
</dbReference>
<name>A0A8W8IS56_MAGGI</name>
<feature type="signal peptide" evidence="2">
    <location>
        <begin position="1"/>
        <end position="34"/>
    </location>
</feature>
<reference evidence="3" key="1">
    <citation type="submission" date="2022-08" db="UniProtKB">
        <authorList>
            <consortium name="EnsemblMetazoa"/>
        </authorList>
    </citation>
    <scope>IDENTIFICATION</scope>
    <source>
        <strain evidence="3">05x7-T-G4-1.051#20</strain>
    </source>
</reference>
<keyword evidence="1" id="KW-0472">Membrane</keyword>
<keyword evidence="2" id="KW-0732">Signal</keyword>
<accession>A0A8W8IS56</accession>
<dbReference type="OrthoDB" id="6159364at2759"/>
<dbReference type="AlphaFoldDB" id="A0A8W8IS56"/>